<dbReference type="SUPFAM" id="SSF54373">
    <property type="entry name" value="FAD-linked reductases, C-terminal domain"/>
    <property type="match status" value="1"/>
</dbReference>
<evidence type="ECO:0000259" key="8">
    <source>
        <dbReference type="Pfam" id="PF26311"/>
    </source>
</evidence>
<dbReference type="STRING" id="1860122.A9404_01795"/>
<evidence type="ECO:0000256" key="1">
    <source>
        <dbReference type="ARBA" id="ARBA00001974"/>
    </source>
</evidence>
<dbReference type="GO" id="GO:0071949">
    <property type="term" value="F:FAD binding"/>
    <property type="evidence" value="ECO:0007669"/>
    <property type="project" value="UniProtKB-UniRule"/>
</dbReference>
<comment type="similarity">
    <text evidence="2 6">Belongs to the ETF-QO/FixC family.</text>
</comment>
<dbReference type="InterPro" id="IPR059103">
    <property type="entry name" value="FixC-like_C"/>
</dbReference>
<sequence>MAEKFDAIVVGAGPAGNAAAYTLAKAGLNVLQLERGETPGTKNVQGAILYADALERIIPDFREDAPLERHIIEQRMWVLDDKSFIGSNYRSDEFNSEKPNRYTILRAPFDKWFSSKVKEAGGLVICETTVTELLRDESGKVIGVRTDREGGDIYANVVILADGVNSLLATRAGFHDEIAPKNVALAVKEIHFLPQEVVESRFNVKGDEGVVIEIFGSVTHGMVGTAFLYTNRESITLGIGCMVSDFKKAGIAPYTLLEELKAHPAIAPLIEGGEMKEYAAHLIPEGGYKAIPQMYGDGWMLVGDSAGLVNAAHREGSNLAMTSGRLAAETVIALHNEGMPCTAAHLARYKTAMDESFVMKDLHKYRQLPDTLHNNPQFFSVYPQLLNRAAHTMLTVDGEDKHSKERAIRKSFVQRRSLWGLMGDAFRMWRATR</sequence>
<protein>
    <recommendedName>
        <fullName evidence="6">Protein FixC</fullName>
    </recommendedName>
</protein>
<dbReference type="KEGG" id="haz:A9404_01795"/>
<keyword evidence="4 6" id="KW-0274">FAD</keyword>
<dbReference type="AlphaFoldDB" id="A0A191ZEI2"/>
<keyword evidence="10" id="KW-1185">Reference proteome</keyword>
<evidence type="ECO:0000256" key="3">
    <source>
        <dbReference type="ARBA" id="ARBA00022630"/>
    </source>
</evidence>
<dbReference type="InterPro" id="IPR002938">
    <property type="entry name" value="FAD-bd"/>
</dbReference>
<dbReference type="SUPFAM" id="SSF51905">
    <property type="entry name" value="FAD/NAD(P)-binding domain"/>
    <property type="match status" value="1"/>
</dbReference>
<evidence type="ECO:0000313" key="9">
    <source>
        <dbReference type="EMBL" id="ANJ66277.1"/>
    </source>
</evidence>
<evidence type="ECO:0000256" key="6">
    <source>
        <dbReference type="RuleBase" id="RU366069"/>
    </source>
</evidence>
<evidence type="ECO:0000256" key="2">
    <source>
        <dbReference type="ARBA" id="ARBA00006796"/>
    </source>
</evidence>
<reference evidence="9 10" key="1">
    <citation type="submission" date="2016-06" db="EMBL/GenBank/DDBJ databases">
        <title>Insight into the functional genes involving in sulfur oxidation in Pearl River water.</title>
        <authorList>
            <person name="Luo J."/>
            <person name="Tan X."/>
            <person name="Lin W."/>
        </authorList>
    </citation>
    <scope>NUCLEOTIDE SEQUENCE [LARGE SCALE GENOMIC DNA]</scope>
    <source>
        <strain evidence="9 10">LS2</strain>
    </source>
</reference>
<dbReference type="Pfam" id="PF26311">
    <property type="entry name" value="ETF-QO_FixC_C"/>
    <property type="match status" value="1"/>
</dbReference>
<dbReference type="InterPro" id="IPR036188">
    <property type="entry name" value="FAD/NAD-bd_sf"/>
</dbReference>
<dbReference type="PANTHER" id="PTHR43624">
    <property type="entry name" value="ELECTRON TRANSFER FLAVOPROTEIN-QUINONE OXIDOREDUCTASE YDIS-RELATED"/>
    <property type="match status" value="1"/>
</dbReference>
<feature type="domain" description="FixC-like C-terminal" evidence="8">
    <location>
        <begin position="368"/>
        <end position="433"/>
    </location>
</feature>
<keyword evidence="3 6" id="KW-0285">Flavoprotein</keyword>
<name>A0A191ZEI2_9GAMM</name>
<evidence type="ECO:0000313" key="10">
    <source>
        <dbReference type="Proteomes" id="UP000078596"/>
    </source>
</evidence>
<organism evidence="9 10">
    <name type="scientific">Halothiobacillus diazotrophicus</name>
    <dbReference type="NCBI Taxonomy" id="1860122"/>
    <lineage>
        <taxon>Bacteria</taxon>
        <taxon>Pseudomonadati</taxon>
        <taxon>Pseudomonadota</taxon>
        <taxon>Gammaproteobacteria</taxon>
        <taxon>Chromatiales</taxon>
        <taxon>Halothiobacillaceae</taxon>
        <taxon>Halothiobacillus</taxon>
    </lineage>
</organism>
<dbReference type="EMBL" id="CP016027">
    <property type="protein sequence ID" value="ANJ66277.1"/>
    <property type="molecule type" value="Genomic_DNA"/>
</dbReference>
<comment type="function">
    <text evidence="6">Part of an electron transfer system.</text>
</comment>
<dbReference type="Pfam" id="PF01494">
    <property type="entry name" value="FAD_binding_3"/>
    <property type="match status" value="1"/>
</dbReference>
<evidence type="ECO:0000259" key="7">
    <source>
        <dbReference type="Pfam" id="PF01494"/>
    </source>
</evidence>
<dbReference type="InterPro" id="IPR039651">
    <property type="entry name" value="FixC-like"/>
</dbReference>
<feature type="domain" description="FAD-binding" evidence="7">
    <location>
        <begin position="5"/>
        <end position="192"/>
    </location>
</feature>
<dbReference type="Proteomes" id="UP000078596">
    <property type="component" value="Chromosome"/>
</dbReference>
<proteinExistence type="inferred from homology"/>
<keyword evidence="5 6" id="KW-0560">Oxidoreductase</keyword>
<dbReference type="Gene3D" id="3.50.50.60">
    <property type="entry name" value="FAD/NAD(P)-binding domain"/>
    <property type="match status" value="1"/>
</dbReference>
<evidence type="ECO:0000256" key="4">
    <source>
        <dbReference type="ARBA" id="ARBA00022827"/>
    </source>
</evidence>
<dbReference type="PRINTS" id="PR00420">
    <property type="entry name" value="RNGMNOXGNASE"/>
</dbReference>
<dbReference type="RefSeq" id="WP_066098121.1">
    <property type="nucleotide sequence ID" value="NZ_CP016027.1"/>
</dbReference>
<comment type="cofactor">
    <cofactor evidence="1 6">
        <name>FAD</name>
        <dbReference type="ChEBI" id="CHEBI:57692"/>
    </cofactor>
</comment>
<gene>
    <name evidence="9" type="ORF">A9404_01795</name>
</gene>
<accession>A0A191ZEI2</accession>
<dbReference type="PANTHER" id="PTHR43624:SF2">
    <property type="entry name" value="ELECTRON TRANSFER FLAVOPROTEIN-QUINONE OXIDOREDUCTASE YDIS-RELATED"/>
    <property type="match status" value="1"/>
</dbReference>
<dbReference type="GO" id="GO:0016491">
    <property type="term" value="F:oxidoreductase activity"/>
    <property type="evidence" value="ECO:0007669"/>
    <property type="project" value="UniProtKB-UniRule"/>
</dbReference>
<dbReference type="OrthoDB" id="9766632at2"/>
<evidence type="ECO:0000256" key="5">
    <source>
        <dbReference type="ARBA" id="ARBA00023002"/>
    </source>
</evidence>